<feature type="compositionally biased region" description="Basic and acidic residues" evidence="1">
    <location>
        <begin position="152"/>
        <end position="171"/>
    </location>
</feature>
<organism evidence="2 3">
    <name type="scientific">Gregarina niphandrodes</name>
    <name type="common">Septate eugregarine</name>
    <dbReference type="NCBI Taxonomy" id="110365"/>
    <lineage>
        <taxon>Eukaryota</taxon>
        <taxon>Sar</taxon>
        <taxon>Alveolata</taxon>
        <taxon>Apicomplexa</taxon>
        <taxon>Conoidasida</taxon>
        <taxon>Gregarinasina</taxon>
        <taxon>Eugregarinorida</taxon>
        <taxon>Gregarinidae</taxon>
        <taxon>Gregarina</taxon>
    </lineage>
</organism>
<proteinExistence type="predicted"/>
<reference evidence="2" key="1">
    <citation type="submission" date="2013-12" db="EMBL/GenBank/DDBJ databases">
        <authorList>
            <person name="Omoto C.K."/>
            <person name="Sibley D."/>
            <person name="Venepally P."/>
            <person name="Hadjithomas M."/>
            <person name="Karamycheva S."/>
            <person name="Brunk B."/>
            <person name="Roos D."/>
            <person name="Caler E."/>
            <person name="Lorenzi H."/>
        </authorList>
    </citation>
    <scope>NUCLEOTIDE SEQUENCE</scope>
</reference>
<feature type="region of interest" description="Disordered" evidence="1">
    <location>
        <begin position="131"/>
        <end position="171"/>
    </location>
</feature>
<evidence type="ECO:0000313" key="2">
    <source>
        <dbReference type="EMBL" id="EZG87168.1"/>
    </source>
</evidence>
<comment type="caution">
    <text evidence="2">The sequence shown here is derived from an EMBL/GenBank/DDBJ whole genome shotgun (WGS) entry which is preliminary data.</text>
</comment>
<name>A0A023BD73_GRENI</name>
<accession>A0A023BD73</accession>
<dbReference type="Proteomes" id="UP000019763">
    <property type="component" value="Unassembled WGS sequence"/>
</dbReference>
<dbReference type="GeneID" id="22910550"/>
<evidence type="ECO:0000313" key="3">
    <source>
        <dbReference type="Proteomes" id="UP000019763"/>
    </source>
</evidence>
<dbReference type="AlphaFoldDB" id="A0A023BD73"/>
<evidence type="ECO:0000256" key="1">
    <source>
        <dbReference type="SAM" id="MobiDB-lite"/>
    </source>
</evidence>
<keyword evidence="3" id="KW-1185">Reference proteome</keyword>
<sequence>MNNLAGVVDVRIDLYPDTPFETLAETHTHLSCDANTVLTIISEVTWNPRKAQEVIEPGDVKLRDRQIRDENDSPGVLRRYMLSLLTSGLRLAVAERVYDQVRAIVAQYAGPKESSRFKTLLASRMLQVFIDEPSPDPRRSNDPRCSGPNDPADGRAKVEEEVQKAEGTSKKGRLKDLPRYVEGRFHDEGLTYIDPSVLSQPARTQRLLALYPLDIADRYDGRRSARDRLDWSLFLHTDSEEEDDHMLGDVELIDSERIRSVNREALPLLRAIEPGDARLPAAVEKRWEPEAKRARRDVVVAPCDRSLIERDGSWVSRRDDKAAKRRDRRVADLQRLVDEPFEPKCTRRITPKHVHWMSVSFAHSLPLITGDSALIRALKQQRIHLDNIKVAFTHPPRSLVGL</sequence>
<dbReference type="RefSeq" id="XP_011128687.1">
    <property type="nucleotide sequence ID" value="XM_011130385.1"/>
</dbReference>
<gene>
    <name evidence="2" type="ORF">GNI_007830</name>
</gene>
<dbReference type="VEuPathDB" id="CryptoDB:GNI_007830"/>
<dbReference type="EMBL" id="AFNH02000059">
    <property type="protein sequence ID" value="EZG87168.1"/>
    <property type="molecule type" value="Genomic_DNA"/>
</dbReference>
<protein>
    <submittedName>
        <fullName evidence="2">Uncharacterized protein</fullName>
    </submittedName>
</protein>